<dbReference type="EMBL" id="JAWWNJ010000009">
    <property type="protein sequence ID" value="KAK7048792.1"/>
    <property type="molecule type" value="Genomic_DNA"/>
</dbReference>
<proteinExistence type="predicted"/>
<feature type="compositionally biased region" description="Basic and acidic residues" evidence="1">
    <location>
        <begin position="212"/>
        <end position="221"/>
    </location>
</feature>
<reference evidence="2 3" key="1">
    <citation type="journal article" date="2024" name="J Genomics">
        <title>Draft genome sequencing and assembly of Favolaschia claudopus CIRM-BRFM 2984 isolated from oak limbs.</title>
        <authorList>
            <person name="Navarro D."/>
            <person name="Drula E."/>
            <person name="Chaduli D."/>
            <person name="Cazenave R."/>
            <person name="Ahrendt S."/>
            <person name="Wang J."/>
            <person name="Lipzen A."/>
            <person name="Daum C."/>
            <person name="Barry K."/>
            <person name="Grigoriev I.V."/>
            <person name="Favel A."/>
            <person name="Rosso M.N."/>
            <person name="Martin F."/>
        </authorList>
    </citation>
    <scope>NUCLEOTIDE SEQUENCE [LARGE SCALE GENOMIC DNA]</scope>
    <source>
        <strain evidence="2 3">CIRM-BRFM 2984</strain>
    </source>
</reference>
<protein>
    <submittedName>
        <fullName evidence="2">Uncharacterized protein</fullName>
    </submittedName>
</protein>
<evidence type="ECO:0000313" key="3">
    <source>
        <dbReference type="Proteomes" id="UP001362999"/>
    </source>
</evidence>
<comment type="caution">
    <text evidence="2">The sequence shown here is derived from an EMBL/GenBank/DDBJ whole genome shotgun (WGS) entry which is preliminary data.</text>
</comment>
<feature type="region of interest" description="Disordered" evidence="1">
    <location>
        <begin position="200"/>
        <end position="221"/>
    </location>
</feature>
<dbReference type="AlphaFoldDB" id="A0AAW0D954"/>
<gene>
    <name evidence="2" type="ORF">R3P38DRAFT_3175037</name>
</gene>
<name>A0AAW0D954_9AGAR</name>
<evidence type="ECO:0000256" key="1">
    <source>
        <dbReference type="SAM" id="MobiDB-lite"/>
    </source>
</evidence>
<sequence>MVLLIPQCVFANFQLTRNNHPDLGMKEFTALQYPTAGDAQWVNIPTICDTIAFSTPCVDSCFTHLDIELWTPTRNPFNQYPLHTTLVSIDEIFPSGEVKTTKFVCIFLRHKNLPRNERLNVRGDIIVMRTEADGRMVAHLNKWESELANQAIERYNVSPQESNVSCIEPIVFSINRYPLVASEWHPLTASEWRIATKLGGGRTNGDNLDDSELGRARDRRGSKPALLPVPRFRELASKVDGELADAGWLTSGPIIGRLYGQDDVPRLVLVDTVTPNSHYRRRYPILDPHMTPLEHRHEVIDILVLVTHSDQGGSATRTDFRCYFRCCSSLPLSPYLRVRGEVIIMRMAHDRVFELDDLRLADYKLADHVANVLAPKLREYQEQGTLILPFSTVFPGTLEVVE</sequence>
<keyword evidence="3" id="KW-1185">Reference proteome</keyword>
<dbReference type="Proteomes" id="UP001362999">
    <property type="component" value="Unassembled WGS sequence"/>
</dbReference>
<organism evidence="2 3">
    <name type="scientific">Favolaschia claudopus</name>
    <dbReference type="NCBI Taxonomy" id="2862362"/>
    <lineage>
        <taxon>Eukaryota</taxon>
        <taxon>Fungi</taxon>
        <taxon>Dikarya</taxon>
        <taxon>Basidiomycota</taxon>
        <taxon>Agaricomycotina</taxon>
        <taxon>Agaricomycetes</taxon>
        <taxon>Agaricomycetidae</taxon>
        <taxon>Agaricales</taxon>
        <taxon>Marasmiineae</taxon>
        <taxon>Mycenaceae</taxon>
        <taxon>Favolaschia</taxon>
    </lineage>
</organism>
<evidence type="ECO:0000313" key="2">
    <source>
        <dbReference type="EMBL" id="KAK7048792.1"/>
    </source>
</evidence>
<accession>A0AAW0D954</accession>